<evidence type="ECO:0000313" key="5">
    <source>
        <dbReference type="Proteomes" id="UP000824087"/>
    </source>
</evidence>
<protein>
    <submittedName>
        <fullName evidence="4">Dephospho-CoA kinase</fullName>
    </submittedName>
</protein>
<name>A0A9D1L3C7_9BACT</name>
<keyword evidence="1" id="KW-0328">Glycosyltransferase</keyword>
<reference evidence="4" key="2">
    <citation type="journal article" date="2021" name="PeerJ">
        <title>Extensive microbial diversity within the chicken gut microbiome revealed by metagenomics and culture.</title>
        <authorList>
            <person name="Gilroy R."/>
            <person name="Ravi A."/>
            <person name="Getino M."/>
            <person name="Pursley I."/>
            <person name="Horton D.L."/>
            <person name="Alikhan N.F."/>
            <person name="Baker D."/>
            <person name="Gharbi K."/>
            <person name="Hall N."/>
            <person name="Watson M."/>
            <person name="Adriaenssens E.M."/>
            <person name="Foster-Nyarko E."/>
            <person name="Jarju S."/>
            <person name="Secka A."/>
            <person name="Antonio M."/>
            <person name="Oren A."/>
            <person name="Chaudhuri R.R."/>
            <person name="La Ragione R."/>
            <person name="Hildebrand F."/>
            <person name="Pallen M.J."/>
        </authorList>
    </citation>
    <scope>NUCLEOTIDE SEQUENCE</scope>
    <source>
        <strain evidence="4">CHK197-8231</strain>
    </source>
</reference>
<dbReference type="PANTHER" id="PTHR22916:SF51">
    <property type="entry name" value="GLYCOSYLTRANSFERASE EPSH-RELATED"/>
    <property type="match status" value="1"/>
</dbReference>
<dbReference type="CDD" id="cd00761">
    <property type="entry name" value="Glyco_tranf_GTA_type"/>
    <property type="match status" value="1"/>
</dbReference>
<feature type="domain" description="Glycosyltransferase 2-like" evidence="3">
    <location>
        <begin position="190"/>
        <end position="322"/>
    </location>
</feature>
<dbReference type="GO" id="GO:0016757">
    <property type="term" value="F:glycosyltransferase activity"/>
    <property type="evidence" value="ECO:0007669"/>
    <property type="project" value="UniProtKB-KW"/>
</dbReference>
<proteinExistence type="predicted"/>
<dbReference type="AlphaFoldDB" id="A0A9D1L3C7"/>
<dbReference type="SUPFAM" id="SSF52540">
    <property type="entry name" value="P-loop containing nucleoside triphosphate hydrolases"/>
    <property type="match status" value="1"/>
</dbReference>
<evidence type="ECO:0000256" key="2">
    <source>
        <dbReference type="ARBA" id="ARBA00022679"/>
    </source>
</evidence>
<gene>
    <name evidence="4" type="ORF">IAD49_03330</name>
</gene>
<dbReference type="PANTHER" id="PTHR22916">
    <property type="entry name" value="GLYCOSYLTRANSFERASE"/>
    <property type="match status" value="1"/>
</dbReference>
<dbReference type="Gene3D" id="3.40.50.300">
    <property type="entry name" value="P-loop containing nucleotide triphosphate hydrolases"/>
    <property type="match status" value="1"/>
</dbReference>
<organism evidence="4 5">
    <name type="scientific">Candidatus Fimihabitans intestinipullorum</name>
    <dbReference type="NCBI Taxonomy" id="2840820"/>
    <lineage>
        <taxon>Bacteria</taxon>
        <taxon>Bacillati</taxon>
        <taxon>Mycoplasmatota</taxon>
        <taxon>Mycoplasmatota incertae sedis</taxon>
        <taxon>Candidatus Fimihabitans</taxon>
    </lineage>
</organism>
<reference evidence="4" key="1">
    <citation type="submission" date="2020-10" db="EMBL/GenBank/DDBJ databases">
        <authorList>
            <person name="Gilroy R."/>
        </authorList>
    </citation>
    <scope>NUCLEOTIDE SEQUENCE</scope>
    <source>
        <strain evidence="4">CHK197-8231</strain>
    </source>
</reference>
<dbReference type="SUPFAM" id="SSF53448">
    <property type="entry name" value="Nucleotide-diphospho-sugar transferases"/>
    <property type="match status" value="1"/>
</dbReference>
<dbReference type="InterPro" id="IPR001173">
    <property type="entry name" value="Glyco_trans_2-like"/>
</dbReference>
<dbReference type="InterPro" id="IPR027417">
    <property type="entry name" value="P-loop_NTPase"/>
</dbReference>
<dbReference type="Gene3D" id="3.90.550.10">
    <property type="entry name" value="Spore Coat Polysaccharide Biosynthesis Protein SpsA, Chain A"/>
    <property type="match status" value="1"/>
</dbReference>
<dbReference type="EMBL" id="DVML01000020">
    <property type="protein sequence ID" value="HIU22595.1"/>
    <property type="molecule type" value="Genomic_DNA"/>
</dbReference>
<dbReference type="GO" id="GO:0016301">
    <property type="term" value="F:kinase activity"/>
    <property type="evidence" value="ECO:0007669"/>
    <property type="project" value="UniProtKB-KW"/>
</dbReference>
<dbReference type="Proteomes" id="UP000824087">
    <property type="component" value="Unassembled WGS sequence"/>
</dbReference>
<evidence type="ECO:0000259" key="3">
    <source>
        <dbReference type="Pfam" id="PF00535"/>
    </source>
</evidence>
<sequence>MGITGLSGSGKTEVSKFLSNKYGFKHIEVDKIVESYIKEGKLSKISQYLSDNFGVNVNQDIDIVESFFKNSIEAYLMDTNFKREIDNIILTEINKNPQQNVIIDWLFLEQSTLFKKCNILIKTEADYDLRKKRYIERNGSINMNKFCNIDNVFDDNLKGEYHKILDTNHVWQEEITNFINLNAFGKNKISVIVPVYNAEQFLNRSVGSIQKQSYQNLEIILVNDGSTDDSQTVCEELAKKDNRIKVVNQPNGGLSNARNTGLSVATGDYVGFVDADDYISNNMYSSLLKNSLNYSADISCGHAFVHSRDGRIVNLSDEDRIVTTPVTRKDILGSHLNGMITTAVWDKLFKREAIDEIRFDEHLFNEDAGFMLDVCLNSNSFVCDSEQYYHYIKRRGTSLTGRKFDSRFFTTEEWGQESYNRIMALGDEYKDEAEKFLFNSLAHVLKTYMRDYKSGILDNYYFDEMQNLVNKIIKVLFEADDVSKFKDLDNVLGIIEQLLNDNIIMQEKLPRMELPCIGILWNSLEGDLMAEAIQMLSTRATIEDLTFVDLGSEYRPFINEIYLYNNEKIGVTVFKANVLIDRYDSNTIAILKMNIDVSNFVHYSKKKGYMYKEIAEIKDWIRGYFMNKIDEYAFDNVFHLTVDMDEYEFTDQVCKKYVQKGHQYSKGSLNKHVQK</sequence>
<evidence type="ECO:0000313" key="4">
    <source>
        <dbReference type="EMBL" id="HIU22595.1"/>
    </source>
</evidence>
<evidence type="ECO:0000256" key="1">
    <source>
        <dbReference type="ARBA" id="ARBA00022676"/>
    </source>
</evidence>
<accession>A0A9D1L3C7</accession>
<dbReference type="InterPro" id="IPR029044">
    <property type="entry name" value="Nucleotide-diphossugar_trans"/>
</dbReference>
<comment type="caution">
    <text evidence="4">The sequence shown here is derived from an EMBL/GenBank/DDBJ whole genome shotgun (WGS) entry which is preliminary data.</text>
</comment>
<keyword evidence="4" id="KW-0418">Kinase</keyword>
<keyword evidence="2" id="KW-0808">Transferase</keyword>
<dbReference type="Pfam" id="PF00535">
    <property type="entry name" value="Glycos_transf_2"/>
    <property type="match status" value="1"/>
</dbReference>